<gene>
    <name evidence="1" type="ORF">V6N11_011920</name>
</gene>
<sequence>MVSPSPSPSFRVEVRKMKKVAAVMELAESKRREGLALKIQSVIFDAFRRFATIRSKEAVSTGSRRSSSKDECMKISFGGLKRPSLLLLFHGKLRRLTQGTISILFFFNTLLANC</sequence>
<evidence type="ECO:0000313" key="2">
    <source>
        <dbReference type="Proteomes" id="UP001396334"/>
    </source>
</evidence>
<evidence type="ECO:0000313" key="1">
    <source>
        <dbReference type="EMBL" id="KAK9021958.1"/>
    </source>
</evidence>
<accession>A0ABR2S9V6</accession>
<keyword evidence="2" id="KW-1185">Reference proteome</keyword>
<dbReference type="EMBL" id="JBBPBN010000016">
    <property type="protein sequence ID" value="KAK9021958.1"/>
    <property type="molecule type" value="Genomic_DNA"/>
</dbReference>
<reference evidence="1 2" key="1">
    <citation type="journal article" date="2024" name="G3 (Bethesda)">
        <title>Genome assembly of Hibiscus sabdariffa L. provides insights into metabolisms of medicinal natural products.</title>
        <authorList>
            <person name="Kim T."/>
        </authorList>
    </citation>
    <scope>NUCLEOTIDE SEQUENCE [LARGE SCALE GENOMIC DNA]</scope>
    <source>
        <strain evidence="1">TK-2024</strain>
        <tissue evidence="1">Old leaves</tissue>
    </source>
</reference>
<organism evidence="1 2">
    <name type="scientific">Hibiscus sabdariffa</name>
    <name type="common">roselle</name>
    <dbReference type="NCBI Taxonomy" id="183260"/>
    <lineage>
        <taxon>Eukaryota</taxon>
        <taxon>Viridiplantae</taxon>
        <taxon>Streptophyta</taxon>
        <taxon>Embryophyta</taxon>
        <taxon>Tracheophyta</taxon>
        <taxon>Spermatophyta</taxon>
        <taxon>Magnoliopsida</taxon>
        <taxon>eudicotyledons</taxon>
        <taxon>Gunneridae</taxon>
        <taxon>Pentapetalae</taxon>
        <taxon>rosids</taxon>
        <taxon>malvids</taxon>
        <taxon>Malvales</taxon>
        <taxon>Malvaceae</taxon>
        <taxon>Malvoideae</taxon>
        <taxon>Hibiscus</taxon>
    </lineage>
</organism>
<protein>
    <submittedName>
        <fullName evidence="1">Uncharacterized protein</fullName>
    </submittedName>
</protein>
<proteinExistence type="predicted"/>
<name>A0ABR2S9V6_9ROSI</name>
<comment type="caution">
    <text evidence="1">The sequence shown here is derived from an EMBL/GenBank/DDBJ whole genome shotgun (WGS) entry which is preliminary data.</text>
</comment>
<dbReference type="Proteomes" id="UP001396334">
    <property type="component" value="Unassembled WGS sequence"/>
</dbReference>